<name>A0A3A8KGE2_9BACT</name>
<reference evidence="3" key="1">
    <citation type="submission" date="2018-09" db="EMBL/GenBank/DDBJ databases">
        <authorList>
            <person name="Livingstone P.G."/>
            <person name="Whitworth D.E."/>
        </authorList>
    </citation>
    <scope>NUCLEOTIDE SEQUENCE [LARGE SCALE GENOMIC DNA]</scope>
    <source>
        <strain evidence="3">CA043D</strain>
    </source>
</reference>
<protein>
    <submittedName>
        <fullName evidence="2">Uncharacterized protein</fullName>
    </submittedName>
</protein>
<proteinExistence type="predicted"/>
<evidence type="ECO:0000313" key="2">
    <source>
        <dbReference type="EMBL" id="RKH06397.1"/>
    </source>
</evidence>
<accession>A0A3A8KGE2</accession>
<feature type="compositionally biased region" description="Basic and acidic residues" evidence="1">
    <location>
        <begin position="8"/>
        <end position="22"/>
    </location>
</feature>
<comment type="caution">
    <text evidence="2">The sequence shown here is derived from an EMBL/GenBank/DDBJ whole genome shotgun (WGS) entry which is preliminary data.</text>
</comment>
<dbReference type="OrthoDB" id="263950at2"/>
<keyword evidence="3" id="KW-1185">Reference proteome</keyword>
<evidence type="ECO:0000313" key="3">
    <source>
        <dbReference type="Proteomes" id="UP000268313"/>
    </source>
</evidence>
<gene>
    <name evidence="2" type="ORF">D7X32_05295</name>
</gene>
<dbReference type="AlphaFoldDB" id="A0A3A8KGE2"/>
<feature type="region of interest" description="Disordered" evidence="1">
    <location>
        <begin position="1"/>
        <end position="22"/>
    </location>
</feature>
<organism evidence="2 3">
    <name type="scientific">Corallococcus carmarthensis</name>
    <dbReference type="NCBI Taxonomy" id="2316728"/>
    <lineage>
        <taxon>Bacteria</taxon>
        <taxon>Pseudomonadati</taxon>
        <taxon>Myxococcota</taxon>
        <taxon>Myxococcia</taxon>
        <taxon>Myxococcales</taxon>
        <taxon>Cystobacterineae</taxon>
        <taxon>Myxococcaceae</taxon>
        <taxon>Corallococcus</taxon>
    </lineage>
</organism>
<evidence type="ECO:0000256" key="1">
    <source>
        <dbReference type="SAM" id="MobiDB-lite"/>
    </source>
</evidence>
<dbReference type="Proteomes" id="UP000268313">
    <property type="component" value="Unassembled WGS sequence"/>
</dbReference>
<dbReference type="EMBL" id="RAWE01000011">
    <property type="protein sequence ID" value="RKH06397.1"/>
    <property type="molecule type" value="Genomic_DNA"/>
</dbReference>
<sequence length="398" mass="44542">MEEPEVPTEGRKPPDANDRAGDGDYLASFEESLPQTLDMERWANGLELEAIMRAFREQIGGSMRKEDKLRATIRQELLPLLKTRSQASKGAGVYHATEAQLKAVHEGHLFRGNVEAVYGSAVSHGTQALGITQLGIAAVGYGGSSGTFSQRLFRKDVTLQMDVPFKQAHEHIDRREPHSCQVLWSKDGLPRQAKRGIRTYAERAILVERLQAEWRMGLGNPLAYELITGFGYRGLMDASLEMLGNLIERHQKFVFVTDKLEHRGFLSLGHSLNTGEYAILETLEAYGEEILDGWHYDNEGLQKARAFVERYCPQVVMGLYRASNNSPPQLFYAHQEHVHFAVRVAMADSILLPEQGFPMLLDVAAMTCQSVFGEDGFQELVKDAQAEQPATPKEARRA</sequence>